<evidence type="ECO:0000313" key="1">
    <source>
        <dbReference type="EMBL" id="GHO48477.1"/>
    </source>
</evidence>
<keyword evidence="2" id="KW-1185">Reference proteome</keyword>
<reference evidence="1" key="1">
    <citation type="submission" date="2020-10" db="EMBL/GenBank/DDBJ databases">
        <title>Taxonomic study of unclassified bacteria belonging to the class Ktedonobacteria.</title>
        <authorList>
            <person name="Yabe S."/>
            <person name="Wang C.M."/>
            <person name="Zheng Y."/>
            <person name="Sakai Y."/>
            <person name="Cavaletti L."/>
            <person name="Monciardini P."/>
            <person name="Donadio S."/>
        </authorList>
    </citation>
    <scope>NUCLEOTIDE SEQUENCE</scope>
    <source>
        <strain evidence="1">SOSP1-1</strain>
    </source>
</reference>
<accession>A0A8J3MTR1</accession>
<proteinExistence type="predicted"/>
<protein>
    <submittedName>
        <fullName evidence="1">Uncharacterized protein</fullName>
    </submittedName>
</protein>
<evidence type="ECO:0000313" key="2">
    <source>
        <dbReference type="Proteomes" id="UP000612362"/>
    </source>
</evidence>
<dbReference type="EMBL" id="BNJF01000004">
    <property type="protein sequence ID" value="GHO48477.1"/>
    <property type="molecule type" value="Genomic_DNA"/>
</dbReference>
<comment type="caution">
    <text evidence="1">The sequence shown here is derived from an EMBL/GenBank/DDBJ whole genome shotgun (WGS) entry which is preliminary data.</text>
</comment>
<sequence>MLNQALGSDGLIIPRISASPITQVRWTRQGPVLTLLLEDAYGEAHLAFRPITTREWVSLIQLTGVMSQYIALG</sequence>
<dbReference type="AlphaFoldDB" id="A0A8J3MTR1"/>
<dbReference type="RefSeq" id="WP_220197683.1">
    <property type="nucleotide sequence ID" value="NZ_BNJF01000004.1"/>
</dbReference>
<organism evidence="1 2">
    <name type="scientific">Ktedonospora formicarum</name>
    <dbReference type="NCBI Taxonomy" id="2778364"/>
    <lineage>
        <taxon>Bacteria</taxon>
        <taxon>Bacillati</taxon>
        <taxon>Chloroflexota</taxon>
        <taxon>Ktedonobacteria</taxon>
        <taxon>Ktedonobacterales</taxon>
        <taxon>Ktedonobacteraceae</taxon>
        <taxon>Ktedonospora</taxon>
    </lineage>
</organism>
<name>A0A8J3MTR1_9CHLR</name>
<gene>
    <name evidence="1" type="ORF">KSX_66400</name>
</gene>
<dbReference type="Proteomes" id="UP000612362">
    <property type="component" value="Unassembled WGS sequence"/>
</dbReference>